<organism evidence="1 2">
    <name type="scientific">Ectocarpus siliculosus</name>
    <name type="common">Brown alga</name>
    <name type="synonym">Conferva siliculosa</name>
    <dbReference type="NCBI Taxonomy" id="2880"/>
    <lineage>
        <taxon>Eukaryota</taxon>
        <taxon>Sar</taxon>
        <taxon>Stramenopiles</taxon>
        <taxon>Ochrophyta</taxon>
        <taxon>PX clade</taxon>
        <taxon>Phaeophyceae</taxon>
        <taxon>Ectocarpales</taxon>
        <taxon>Ectocarpaceae</taxon>
        <taxon>Ectocarpus</taxon>
    </lineage>
</organism>
<accession>D7FN36</accession>
<proteinExistence type="predicted"/>
<evidence type="ECO:0000313" key="1">
    <source>
        <dbReference type="EMBL" id="CBJ30100.1"/>
    </source>
</evidence>
<dbReference type="Proteomes" id="UP000002630">
    <property type="component" value="Unassembled WGS sequence"/>
</dbReference>
<protein>
    <submittedName>
        <fullName evidence="1">Uncharacterized protein</fullName>
    </submittedName>
</protein>
<name>D7FN36_ECTSI</name>
<dbReference type="AlphaFoldDB" id="D7FN36"/>
<keyword evidence="2" id="KW-1185">Reference proteome</keyword>
<dbReference type="EMBL" id="FN649760">
    <property type="protein sequence ID" value="CBJ30100.1"/>
    <property type="molecule type" value="Genomic_DNA"/>
</dbReference>
<dbReference type="InParanoid" id="D7FN36"/>
<gene>
    <name evidence="1" type="ORF">Esi_0173_0071</name>
</gene>
<sequence length="51" mass="5803">MFLLSEPALLHVGGDWSYNMHGLVDCIWWECEKYARTSTVPWLLSAGMTVS</sequence>
<reference evidence="1 2" key="1">
    <citation type="journal article" date="2010" name="Nature">
        <title>The Ectocarpus genome and the independent evolution of multicellularity in brown algae.</title>
        <authorList>
            <person name="Cock J.M."/>
            <person name="Sterck L."/>
            <person name="Rouze P."/>
            <person name="Scornet D."/>
            <person name="Allen A.E."/>
            <person name="Amoutzias G."/>
            <person name="Anthouard V."/>
            <person name="Artiguenave F."/>
            <person name="Aury J.M."/>
            <person name="Badger J.H."/>
            <person name="Beszteri B."/>
            <person name="Billiau K."/>
            <person name="Bonnet E."/>
            <person name="Bothwell J.H."/>
            <person name="Bowler C."/>
            <person name="Boyen C."/>
            <person name="Brownlee C."/>
            <person name="Carrano C.J."/>
            <person name="Charrier B."/>
            <person name="Cho G.Y."/>
            <person name="Coelho S.M."/>
            <person name="Collen J."/>
            <person name="Corre E."/>
            <person name="Da Silva C."/>
            <person name="Delage L."/>
            <person name="Delaroque N."/>
            <person name="Dittami S.M."/>
            <person name="Doulbeau S."/>
            <person name="Elias M."/>
            <person name="Farnham G."/>
            <person name="Gachon C.M."/>
            <person name="Gschloessl B."/>
            <person name="Heesch S."/>
            <person name="Jabbari K."/>
            <person name="Jubin C."/>
            <person name="Kawai H."/>
            <person name="Kimura K."/>
            <person name="Kloareg B."/>
            <person name="Kupper F.C."/>
            <person name="Lang D."/>
            <person name="Le Bail A."/>
            <person name="Leblanc C."/>
            <person name="Lerouge P."/>
            <person name="Lohr M."/>
            <person name="Lopez P.J."/>
            <person name="Martens C."/>
            <person name="Maumus F."/>
            <person name="Michel G."/>
            <person name="Miranda-Saavedra D."/>
            <person name="Morales J."/>
            <person name="Moreau H."/>
            <person name="Motomura T."/>
            <person name="Nagasato C."/>
            <person name="Napoli C.A."/>
            <person name="Nelson D.R."/>
            <person name="Nyvall-Collen P."/>
            <person name="Peters A.F."/>
            <person name="Pommier C."/>
            <person name="Potin P."/>
            <person name="Poulain J."/>
            <person name="Quesneville H."/>
            <person name="Read B."/>
            <person name="Rensing S.A."/>
            <person name="Ritter A."/>
            <person name="Rousvoal S."/>
            <person name="Samanta M."/>
            <person name="Samson G."/>
            <person name="Schroeder D.C."/>
            <person name="Segurens B."/>
            <person name="Strittmatter M."/>
            <person name="Tonon T."/>
            <person name="Tregear J.W."/>
            <person name="Valentin K."/>
            <person name="von Dassow P."/>
            <person name="Yamagishi T."/>
            <person name="Van de Peer Y."/>
            <person name="Wincker P."/>
        </authorList>
    </citation>
    <scope>NUCLEOTIDE SEQUENCE [LARGE SCALE GENOMIC DNA]</scope>
    <source>
        <strain evidence="2">Ec32 / CCAP1310/4</strain>
    </source>
</reference>
<evidence type="ECO:0000313" key="2">
    <source>
        <dbReference type="Proteomes" id="UP000002630"/>
    </source>
</evidence>